<evidence type="ECO:0000313" key="3">
    <source>
        <dbReference type="Proteomes" id="UP001214170"/>
    </source>
</evidence>
<evidence type="ECO:0000313" key="2">
    <source>
        <dbReference type="EMBL" id="WFP07569.1"/>
    </source>
</evidence>
<dbReference type="EMBL" id="CP121261">
    <property type="protein sequence ID" value="WFP07569.1"/>
    <property type="molecule type" value="Genomic_DNA"/>
</dbReference>
<dbReference type="Pfam" id="PF12708">
    <property type="entry name" value="Pect-lyase_RHGA_epim"/>
    <property type="match status" value="1"/>
</dbReference>
<accession>A0ABY8GSK8</accession>
<proteinExistence type="predicted"/>
<sequence length="731" mass="77342">MTTYRTGNPLGSVSVKDLYDNAENFDFAMNDRLGEYWQDRLGQQRLSWYGAEEAIQRFLLSSGYQDLGDYAGGIVISSRNQIFRKDGELWRAGAALDLPYTTSGEWEDEGSSFVSVGDAALRQELASASVASSGAALVGFVQSGTGASGRTTLDKLRDCVSVKDFGAVGDGVADDTAAVQKALDAGRPAVIFPKGTYRWAGNGPTVRSGTKVIGRGAVIVQSNYDAAATSSVGTEYCGLRAEPGSTGIEFNGLELRGPFYGATVQPIYRSIGISISGRYDQYFYNNPNYPANPPTPVSSTSSDIAVRDCVIEGWGQSGVIADQIDRFSANFNRIRHCGRDGIRMYGCRDFDVTNNKVDYMAPGFPTEGIAPNYNVYGITTTRVYHSTAGDGSLTDYRTCAFGLVALNAVNYCSTWKALDTHGGTDIIFAHNSTWGAHIPIGIDKGGFSAAQGYAPPRRIKVHGNNFIADPSNAAGNRAGIFAVAHDATEENFGEDLELIGNHIQGYGEQTRDGNVVVSNYRRVVVDDFTIKGGLRAGINFQGTVEDYVIGNGVIQDIGLTSGGACTGINLQGSTQRGVVDGVVFRKTDTADTMIAISSASPSTGYGAKVGENLSFFGNVTPFNSTGAFIRQDSPFVLKPLAWGNVNNGGSATLAAAKGIASVTRTGIGVVRVVLSAAASTTSTFIPMAIGKGTSGRLVSCAIIDEVTVDVITRDQTGAAVDTAFFFSVMGF</sequence>
<protein>
    <submittedName>
        <fullName evidence="2">Glycosyl hydrolase family 28-related protein</fullName>
    </submittedName>
</protein>
<keyword evidence="2" id="KW-0378">Hydrolase</keyword>
<dbReference type="InterPro" id="IPR011050">
    <property type="entry name" value="Pectin_lyase_fold/virulence"/>
</dbReference>
<dbReference type="GO" id="GO:0016787">
    <property type="term" value="F:hydrolase activity"/>
    <property type="evidence" value="ECO:0007669"/>
    <property type="project" value="UniProtKB-KW"/>
</dbReference>
<feature type="domain" description="Rhamnogalacturonase A/B/Epimerase-like pectate lyase" evidence="1">
    <location>
        <begin position="160"/>
        <end position="216"/>
    </location>
</feature>
<organism evidence="2 3">
    <name type="scientific">Achromobacter spanius</name>
    <dbReference type="NCBI Taxonomy" id="217203"/>
    <lineage>
        <taxon>Bacteria</taxon>
        <taxon>Pseudomonadati</taxon>
        <taxon>Pseudomonadota</taxon>
        <taxon>Betaproteobacteria</taxon>
        <taxon>Burkholderiales</taxon>
        <taxon>Alcaligenaceae</taxon>
        <taxon>Achromobacter</taxon>
    </lineage>
</organism>
<reference evidence="2 3" key="1">
    <citation type="submission" date="2023-03" db="EMBL/GenBank/DDBJ databases">
        <title>Achromobacter spanius LIG8.</title>
        <authorList>
            <person name="Shrestha S."/>
        </authorList>
    </citation>
    <scope>NUCLEOTIDE SEQUENCE [LARGE SCALE GENOMIC DNA]</scope>
    <source>
        <strain evidence="2 3">LIG8</strain>
    </source>
</reference>
<dbReference type="RefSeq" id="WP_268079501.1">
    <property type="nucleotide sequence ID" value="NZ_CP106885.1"/>
</dbReference>
<gene>
    <name evidence="2" type="ORF">P8T11_25195</name>
</gene>
<dbReference type="InterPro" id="IPR012334">
    <property type="entry name" value="Pectin_lyas_fold"/>
</dbReference>
<keyword evidence="3" id="KW-1185">Reference proteome</keyword>
<dbReference type="Proteomes" id="UP001214170">
    <property type="component" value="Chromosome"/>
</dbReference>
<name>A0ABY8GSK8_9BURK</name>
<dbReference type="InterPro" id="IPR024535">
    <property type="entry name" value="RHGA/B-epi-like_pectate_lyase"/>
</dbReference>
<dbReference type="SUPFAM" id="SSF51126">
    <property type="entry name" value="Pectin lyase-like"/>
    <property type="match status" value="1"/>
</dbReference>
<dbReference type="Gene3D" id="2.160.20.10">
    <property type="entry name" value="Single-stranded right-handed beta-helix, Pectin lyase-like"/>
    <property type="match status" value="1"/>
</dbReference>
<evidence type="ECO:0000259" key="1">
    <source>
        <dbReference type="Pfam" id="PF12708"/>
    </source>
</evidence>